<dbReference type="Pfam" id="PF13649">
    <property type="entry name" value="Methyltransf_25"/>
    <property type="match status" value="2"/>
</dbReference>
<feature type="domain" description="Methyltransferase" evidence="3">
    <location>
        <begin position="271"/>
        <end position="368"/>
    </location>
</feature>
<dbReference type="OrthoDB" id="10250730at2759"/>
<dbReference type="STRING" id="623744.A0A553PWW6"/>
<comment type="caution">
    <text evidence="4">The sequence shown here is derived from an EMBL/GenBank/DDBJ whole genome shotgun (WGS) entry which is preliminary data.</text>
</comment>
<dbReference type="GO" id="GO:0005783">
    <property type="term" value="C:endoplasmic reticulum"/>
    <property type="evidence" value="ECO:0007669"/>
    <property type="project" value="TreeGrafter"/>
</dbReference>
<dbReference type="Gene3D" id="3.40.50.150">
    <property type="entry name" value="Vaccinia Virus protein VP39"/>
    <property type="match status" value="2"/>
</dbReference>
<dbReference type="PANTHER" id="PTHR44068">
    <property type="entry name" value="ZGC:194242"/>
    <property type="match status" value="1"/>
</dbReference>
<comment type="similarity">
    <text evidence="2">Belongs to the class I-like SAM-binding methyltransferase superfamily. Erg6/SMT family.</text>
</comment>
<organism evidence="4 5">
    <name type="scientific">Danionella cerebrum</name>
    <dbReference type="NCBI Taxonomy" id="2873325"/>
    <lineage>
        <taxon>Eukaryota</taxon>
        <taxon>Metazoa</taxon>
        <taxon>Chordata</taxon>
        <taxon>Craniata</taxon>
        <taxon>Vertebrata</taxon>
        <taxon>Euteleostomi</taxon>
        <taxon>Actinopterygii</taxon>
        <taxon>Neopterygii</taxon>
        <taxon>Teleostei</taxon>
        <taxon>Ostariophysi</taxon>
        <taxon>Cypriniformes</taxon>
        <taxon>Danionidae</taxon>
        <taxon>Danioninae</taxon>
        <taxon>Danionella</taxon>
    </lineage>
</organism>
<accession>A0A553PWW6</accession>
<protein>
    <recommendedName>
        <fullName evidence="3">Methyltransferase domain-containing protein</fullName>
    </recommendedName>
</protein>
<sequence>MLSGKVGKELGHPTFSLTGWLVTKFFKWHNVVLEENAVKLCNIQPNEIVLELGHGPGFGLRAAASLLKSPEGKLIGVDYSTYMHDMASKRMREEIDKGKLTLLLSDLVAMPIQDNTADKVFHCNCYYFWPDLKAGAKAIHRVMKPGALMVTTLRLDSVEKAASMKVMDHCGDNWRPEAYMEALQASGFTNIRMENRRDKLINFQAIFATASKTEYISIQIEEMLSAKVGKELGHPTFSLTGWLVTKFFKWHNVVLEENAVKLCNIQPNEIVLELGHGPGFGLRAASSLVKSPEGKLIGVDYSTYMHDMASKRMREEIDKGKLTLLLSDLVAMPIQDNTADKVFHCNCYYFWLDLKAGAKAIHRVMKPGALMVTTLRLDSVEKAASMKVMDHCGDNWHPEAYMEALQASGFTDIRMENRRDKLINFQAIFATASK</sequence>
<dbReference type="GO" id="GO:0016126">
    <property type="term" value="P:sterol biosynthetic process"/>
    <property type="evidence" value="ECO:0007669"/>
    <property type="project" value="TreeGrafter"/>
</dbReference>
<evidence type="ECO:0000313" key="5">
    <source>
        <dbReference type="Proteomes" id="UP000316079"/>
    </source>
</evidence>
<gene>
    <name evidence="4" type="ORF">DNTS_000379</name>
</gene>
<dbReference type="InterPro" id="IPR041698">
    <property type="entry name" value="Methyltransf_25"/>
</dbReference>
<dbReference type="PANTHER" id="PTHR44068:SF1">
    <property type="entry name" value="HYPOTHETICAL LOC100005854"/>
    <property type="match status" value="1"/>
</dbReference>
<dbReference type="CDD" id="cd02440">
    <property type="entry name" value="AdoMet_MTases"/>
    <property type="match status" value="2"/>
</dbReference>
<evidence type="ECO:0000313" key="4">
    <source>
        <dbReference type="EMBL" id="TRY82183.1"/>
    </source>
</evidence>
<dbReference type="AlphaFoldDB" id="A0A553PWW6"/>
<dbReference type="GO" id="GO:0003838">
    <property type="term" value="F:sterol 24-C-methyltransferase activity"/>
    <property type="evidence" value="ECO:0007669"/>
    <property type="project" value="TreeGrafter"/>
</dbReference>
<evidence type="ECO:0000259" key="3">
    <source>
        <dbReference type="Pfam" id="PF13649"/>
    </source>
</evidence>
<proteinExistence type="inferred from homology"/>
<dbReference type="EMBL" id="SRMA01026572">
    <property type="protein sequence ID" value="TRY82183.1"/>
    <property type="molecule type" value="Genomic_DNA"/>
</dbReference>
<dbReference type="InterPro" id="IPR050447">
    <property type="entry name" value="Erg6_SMT_methyltransf"/>
</dbReference>
<evidence type="ECO:0000256" key="2">
    <source>
        <dbReference type="ARBA" id="ARBA00038188"/>
    </source>
</evidence>
<keyword evidence="5" id="KW-1185">Reference proteome</keyword>
<feature type="domain" description="Methyltransferase" evidence="3">
    <location>
        <begin position="49"/>
        <end position="146"/>
    </location>
</feature>
<keyword evidence="1" id="KW-0808">Transferase</keyword>
<dbReference type="Proteomes" id="UP000316079">
    <property type="component" value="Unassembled WGS sequence"/>
</dbReference>
<name>A0A553PWW6_9TELE</name>
<evidence type="ECO:0000256" key="1">
    <source>
        <dbReference type="ARBA" id="ARBA00022679"/>
    </source>
</evidence>
<reference evidence="4 5" key="1">
    <citation type="journal article" date="2019" name="Sci. Data">
        <title>Hybrid genome assembly and annotation of Danionella translucida.</title>
        <authorList>
            <person name="Kadobianskyi M."/>
            <person name="Schulze L."/>
            <person name="Schuelke M."/>
            <person name="Judkewitz B."/>
        </authorList>
    </citation>
    <scope>NUCLEOTIDE SEQUENCE [LARGE SCALE GENOMIC DNA]</scope>
    <source>
        <strain evidence="4 5">Bolton</strain>
    </source>
</reference>
<dbReference type="SUPFAM" id="SSF53335">
    <property type="entry name" value="S-adenosyl-L-methionine-dependent methyltransferases"/>
    <property type="match status" value="2"/>
</dbReference>
<dbReference type="InterPro" id="IPR029063">
    <property type="entry name" value="SAM-dependent_MTases_sf"/>
</dbReference>